<feature type="domain" description="HTH iclR-type" evidence="4">
    <location>
        <begin position="12"/>
        <end position="72"/>
    </location>
</feature>
<protein>
    <submittedName>
        <fullName evidence="6">Helix-turn-helix domain-containing protein</fullName>
    </submittedName>
</protein>
<dbReference type="InterPro" id="IPR036390">
    <property type="entry name" value="WH_DNA-bd_sf"/>
</dbReference>
<comment type="caution">
    <text evidence="6">The sequence shown here is derived from an EMBL/GenBank/DDBJ whole genome shotgun (WGS) entry which is preliminary data.</text>
</comment>
<evidence type="ECO:0000313" key="7">
    <source>
        <dbReference type="Proteomes" id="UP001149009"/>
    </source>
</evidence>
<dbReference type="Pfam" id="PF09339">
    <property type="entry name" value="HTH_IclR"/>
    <property type="match status" value="1"/>
</dbReference>
<dbReference type="GO" id="GO:0003677">
    <property type="term" value="F:DNA binding"/>
    <property type="evidence" value="ECO:0007669"/>
    <property type="project" value="UniProtKB-KW"/>
</dbReference>
<proteinExistence type="predicted"/>
<dbReference type="SUPFAM" id="SSF55781">
    <property type="entry name" value="GAF domain-like"/>
    <property type="match status" value="1"/>
</dbReference>
<evidence type="ECO:0000313" key="6">
    <source>
        <dbReference type="EMBL" id="MCT8989808.1"/>
    </source>
</evidence>
<dbReference type="InterPro" id="IPR012794">
    <property type="entry name" value="PcaR_PcaU"/>
</dbReference>
<dbReference type="Pfam" id="PF01614">
    <property type="entry name" value="IclR_C"/>
    <property type="match status" value="1"/>
</dbReference>
<dbReference type="GO" id="GO:0003700">
    <property type="term" value="F:DNA-binding transcription factor activity"/>
    <property type="evidence" value="ECO:0007669"/>
    <property type="project" value="TreeGrafter"/>
</dbReference>
<dbReference type="Proteomes" id="UP001149009">
    <property type="component" value="Unassembled WGS sequence"/>
</dbReference>
<dbReference type="Gene3D" id="3.30.450.40">
    <property type="match status" value="1"/>
</dbReference>
<dbReference type="EMBL" id="JAODNV010000006">
    <property type="protein sequence ID" value="MCT8989808.1"/>
    <property type="molecule type" value="Genomic_DNA"/>
</dbReference>
<evidence type="ECO:0000259" key="4">
    <source>
        <dbReference type="PROSITE" id="PS51077"/>
    </source>
</evidence>
<evidence type="ECO:0000256" key="3">
    <source>
        <dbReference type="ARBA" id="ARBA00023163"/>
    </source>
</evidence>
<sequence>MEGTTQEGRDLVGSLAKGLRVIEALAAAPRGLRLTEVAEASGLTRAGARRLLLTLVAEGYARQEGRQFLLTARLLSLARSWLGGSTLWTFAEPIMHEVSQRLGESCSAAVLEGDDIVYVARVAGRRIMSVSLTVGARLPAYCTSMGRVLLSDLDDAELARFLEKAAIRANTPKTVTDRHALARLVAEVRRAGYAIVDEELELGLRSIAVPVRGRTGRIVAAINVSTQSARFSCAEMREVILPLLRAAAGKIEDFLAVH</sequence>
<dbReference type="InterPro" id="IPR005471">
    <property type="entry name" value="Tscrpt_reg_IclR_N"/>
</dbReference>
<dbReference type="Gene3D" id="1.10.10.10">
    <property type="entry name" value="Winged helix-like DNA-binding domain superfamily/Winged helix DNA-binding domain"/>
    <property type="match status" value="1"/>
</dbReference>
<dbReference type="AlphaFoldDB" id="A0A9X2X6Z0"/>
<dbReference type="GO" id="GO:0046278">
    <property type="term" value="P:3,4-dihydroxybenzoate metabolic process"/>
    <property type="evidence" value="ECO:0007669"/>
    <property type="project" value="InterPro"/>
</dbReference>
<keyword evidence="7" id="KW-1185">Reference proteome</keyword>
<dbReference type="PROSITE" id="PS51078">
    <property type="entry name" value="ICLR_ED"/>
    <property type="match status" value="1"/>
</dbReference>
<accession>A0A9X2X6Z0</accession>
<dbReference type="SUPFAM" id="SSF46785">
    <property type="entry name" value="Winged helix' DNA-binding domain"/>
    <property type="match status" value="1"/>
</dbReference>
<keyword evidence="3" id="KW-0804">Transcription</keyword>
<feature type="domain" description="IclR-ED" evidence="5">
    <location>
        <begin position="73"/>
        <end position="257"/>
    </location>
</feature>
<organism evidence="6 7">
    <name type="scientific">Chelativorans petroleitrophicus</name>
    <dbReference type="NCBI Taxonomy" id="2975484"/>
    <lineage>
        <taxon>Bacteria</taxon>
        <taxon>Pseudomonadati</taxon>
        <taxon>Pseudomonadota</taxon>
        <taxon>Alphaproteobacteria</taxon>
        <taxon>Hyphomicrobiales</taxon>
        <taxon>Phyllobacteriaceae</taxon>
        <taxon>Chelativorans</taxon>
    </lineage>
</organism>
<dbReference type="PANTHER" id="PTHR30136">
    <property type="entry name" value="HELIX-TURN-HELIX TRANSCRIPTIONAL REGULATOR, ICLR FAMILY"/>
    <property type="match status" value="1"/>
</dbReference>
<keyword evidence="2" id="KW-0238">DNA-binding</keyword>
<dbReference type="InterPro" id="IPR036388">
    <property type="entry name" value="WH-like_DNA-bd_sf"/>
</dbReference>
<dbReference type="GO" id="GO:0045892">
    <property type="term" value="P:negative regulation of DNA-templated transcription"/>
    <property type="evidence" value="ECO:0007669"/>
    <property type="project" value="TreeGrafter"/>
</dbReference>
<gene>
    <name evidence="6" type="ORF">NYR54_05810</name>
</gene>
<dbReference type="NCBIfam" id="TIGR02431">
    <property type="entry name" value="pcaR_pcaU"/>
    <property type="match status" value="1"/>
</dbReference>
<evidence type="ECO:0000259" key="5">
    <source>
        <dbReference type="PROSITE" id="PS51078"/>
    </source>
</evidence>
<dbReference type="RefSeq" id="WP_261514655.1">
    <property type="nucleotide sequence ID" value="NZ_JAODNV010000006.1"/>
</dbReference>
<dbReference type="InterPro" id="IPR050707">
    <property type="entry name" value="HTH_MetabolicPath_Reg"/>
</dbReference>
<name>A0A9X2X6Z0_9HYPH</name>
<reference evidence="6" key="1">
    <citation type="submission" date="2022-08" db="EMBL/GenBank/DDBJ databases">
        <title>Chelativorans sichuanense sp. nov., a paraffin oil-degrading bacterium isolated from a mixture of oil-based drill cuttings and paddy soil.</title>
        <authorList>
            <person name="Yu J."/>
            <person name="Liu H."/>
            <person name="Chen Q."/>
        </authorList>
    </citation>
    <scope>NUCLEOTIDE SEQUENCE</scope>
    <source>
        <strain evidence="6">SCAU 2101</strain>
    </source>
</reference>
<dbReference type="InterPro" id="IPR029016">
    <property type="entry name" value="GAF-like_dom_sf"/>
</dbReference>
<dbReference type="SMART" id="SM00346">
    <property type="entry name" value="HTH_ICLR"/>
    <property type="match status" value="1"/>
</dbReference>
<evidence type="ECO:0000256" key="2">
    <source>
        <dbReference type="ARBA" id="ARBA00023125"/>
    </source>
</evidence>
<evidence type="ECO:0000256" key="1">
    <source>
        <dbReference type="ARBA" id="ARBA00023015"/>
    </source>
</evidence>
<keyword evidence="1" id="KW-0805">Transcription regulation</keyword>
<dbReference type="PANTHER" id="PTHR30136:SF34">
    <property type="entry name" value="TRANSCRIPTIONAL REGULATOR"/>
    <property type="match status" value="1"/>
</dbReference>
<dbReference type="PROSITE" id="PS51077">
    <property type="entry name" value="HTH_ICLR"/>
    <property type="match status" value="1"/>
</dbReference>
<dbReference type="InterPro" id="IPR014757">
    <property type="entry name" value="Tscrpt_reg_IclR_C"/>
</dbReference>
<dbReference type="GO" id="GO:0045893">
    <property type="term" value="P:positive regulation of DNA-templated transcription"/>
    <property type="evidence" value="ECO:0007669"/>
    <property type="project" value="InterPro"/>
</dbReference>